<evidence type="ECO:0000256" key="1">
    <source>
        <dbReference type="SAM" id="MobiDB-lite"/>
    </source>
</evidence>
<dbReference type="GO" id="GO:0009288">
    <property type="term" value="C:bacterial-type flagellum"/>
    <property type="evidence" value="ECO:0007669"/>
    <property type="project" value="InterPro"/>
</dbReference>
<evidence type="ECO:0000313" key="3">
    <source>
        <dbReference type="Proteomes" id="UP000681075"/>
    </source>
</evidence>
<dbReference type="AlphaFoldDB" id="A0A8S8X8K7"/>
<dbReference type="Pfam" id="PF04344">
    <property type="entry name" value="CheZ"/>
    <property type="match status" value="1"/>
</dbReference>
<name>A0A8S8X8K7_9PROT</name>
<dbReference type="EMBL" id="BOPV01000001">
    <property type="protein sequence ID" value="GIL40238.1"/>
    <property type="molecule type" value="Genomic_DNA"/>
</dbReference>
<dbReference type="SUPFAM" id="SSF75708">
    <property type="entry name" value="Chemotaxis phosphatase CheZ"/>
    <property type="match status" value="1"/>
</dbReference>
<dbReference type="Proteomes" id="UP000681075">
    <property type="component" value="Unassembled WGS sequence"/>
</dbReference>
<gene>
    <name evidence="2" type="ORF">TMPK1_24750</name>
</gene>
<evidence type="ECO:0000313" key="2">
    <source>
        <dbReference type="EMBL" id="GIL40238.1"/>
    </source>
</evidence>
<dbReference type="RefSeq" id="WP_420243345.1">
    <property type="nucleotide sequence ID" value="NZ_BOPV01000001.1"/>
</dbReference>
<organism evidence="2 3">
    <name type="scientific">Roseiterribacter gracilis</name>
    <dbReference type="NCBI Taxonomy" id="2812848"/>
    <lineage>
        <taxon>Bacteria</taxon>
        <taxon>Pseudomonadati</taxon>
        <taxon>Pseudomonadota</taxon>
        <taxon>Alphaproteobacteria</taxon>
        <taxon>Rhodospirillales</taxon>
        <taxon>Roseiterribacteraceae</taxon>
        <taxon>Roseiterribacter</taxon>
    </lineage>
</organism>
<dbReference type="Gene3D" id="1.10.287.500">
    <property type="entry name" value="Helix hairpin bin"/>
    <property type="match status" value="1"/>
</dbReference>
<dbReference type="GO" id="GO:0003824">
    <property type="term" value="F:catalytic activity"/>
    <property type="evidence" value="ECO:0007669"/>
    <property type="project" value="InterPro"/>
</dbReference>
<reference evidence="2" key="1">
    <citation type="submission" date="2021-02" db="EMBL/GenBank/DDBJ databases">
        <title>Genome sequence of Rhodospirillales sp. strain TMPK1 isolated from soil.</title>
        <authorList>
            <person name="Nakai R."/>
            <person name="Kusada H."/>
            <person name="Tamaki H."/>
        </authorList>
    </citation>
    <scope>NUCLEOTIDE SEQUENCE</scope>
    <source>
        <strain evidence="2">TMPK1</strain>
    </source>
</reference>
<dbReference type="GO" id="GO:0050920">
    <property type="term" value="P:regulation of chemotaxis"/>
    <property type="evidence" value="ECO:0007669"/>
    <property type="project" value="InterPro"/>
</dbReference>
<dbReference type="InterPro" id="IPR007439">
    <property type="entry name" value="Chemotax_Pase_CheZ"/>
</dbReference>
<evidence type="ECO:0008006" key="4">
    <source>
        <dbReference type="Google" id="ProtNLM"/>
    </source>
</evidence>
<protein>
    <recommendedName>
        <fullName evidence="4">Chemotaxis protein CheZ</fullName>
    </recommendedName>
</protein>
<feature type="region of interest" description="Disordered" evidence="1">
    <location>
        <begin position="143"/>
        <end position="164"/>
    </location>
</feature>
<accession>A0A8S8X8K7</accession>
<comment type="caution">
    <text evidence="2">The sequence shown here is derived from an EMBL/GenBank/DDBJ whole genome shotgun (WGS) entry which is preliminary data.</text>
</comment>
<proteinExistence type="predicted"/>
<keyword evidence="3" id="KW-1185">Reference proteome</keyword>
<sequence length="187" mass="19661">MPIDSQGLSVLAEVADNYQPVAKREAMAAAMRALAQAIERAFRDLAEINAGELADKEVPTASEQLEAVVQATESATNAILSAAEKIEKVQTEVGEAQAAKLGEIVGEIYEACSFQDITGQRIAKVLRALRTIEERLAKMASTLDRAGQAAPAPTGDTRTGDEALLNGPQLAGQAMSQADIDALLADL</sequence>